<evidence type="ECO:0000313" key="11">
    <source>
        <dbReference type="EMBL" id="HIQ96112.1"/>
    </source>
</evidence>
<dbReference type="EC" id="2.7.1.26" evidence="1"/>
<keyword evidence="3" id="KW-0288">FMN</keyword>
<dbReference type="GO" id="GO:0009398">
    <property type="term" value="P:FMN biosynthetic process"/>
    <property type="evidence" value="ECO:0007669"/>
    <property type="project" value="TreeGrafter"/>
</dbReference>
<dbReference type="InterPro" id="IPR001867">
    <property type="entry name" value="OmpR/PhoB-type_DNA-bd"/>
</dbReference>
<dbReference type="GO" id="GO:0000160">
    <property type="term" value="P:phosphorelay signal transduction system"/>
    <property type="evidence" value="ECO:0007669"/>
    <property type="project" value="InterPro"/>
</dbReference>
<keyword evidence="7 9" id="KW-0238">DNA-binding</keyword>
<evidence type="ECO:0000259" key="10">
    <source>
        <dbReference type="PROSITE" id="PS51755"/>
    </source>
</evidence>
<comment type="caution">
    <text evidence="11">The sequence shown here is derived from an EMBL/GenBank/DDBJ whole genome shotgun (WGS) entry which is preliminary data.</text>
</comment>
<evidence type="ECO:0000313" key="12">
    <source>
        <dbReference type="Proteomes" id="UP000886886"/>
    </source>
</evidence>
<dbReference type="InterPro" id="IPR015865">
    <property type="entry name" value="Riboflavin_kinase_bac/euk"/>
</dbReference>
<protein>
    <recommendedName>
        <fullName evidence="1">riboflavin kinase</fullName>
        <ecNumber evidence="1">2.7.1.26</ecNumber>
    </recommendedName>
</protein>
<evidence type="ECO:0000256" key="9">
    <source>
        <dbReference type="PROSITE-ProRule" id="PRU01091"/>
    </source>
</evidence>
<dbReference type="SMART" id="SM00862">
    <property type="entry name" value="Trans_reg_C"/>
    <property type="match status" value="1"/>
</dbReference>
<dbReference type="PANTHER" id="PTHR22749">
    <property type="entry name" value="RIBOFLAVIN KINASE/FMN ADENYLYLTRANSFERASE"/>
    <property type="match status" value="1"/>
</dbReference>
<dbReference type="InterPro" id="IPR023465">
    <property type="entry name" value="Riboflavin_kinase_dom_sf"/>
</dbReference>
<dbReference type="GO" id="GO:0009231">
    <property type="term" value="P:riboflavin biosynthetic process"/>
    <property type="evidence" value="ECO:0007669"/>
    <property type="project" value="InterPro"/>
</dbReference>
<keyword evidence="6" id="KW-0067">ATP-binding</keyword>
<keyword evidence="4" id="KW-0808">Transferase</keyword>
<dbReference type="CDD" id="cd00383">
    <property type="entry name" value="trans_reg_C"/>
    <property type="match status" value="1"/>
</dbReference>
<dbReference type="InterPro" id="IPR023468">
    <property type="entry name" value="Riboflavin_kinase"/>
</dbReference>
<keyword evidence="5" id="KW-0547">Nucleotide-binding</keyword>
<keyword evidence="2" id="KW-0285">Flavoprotein</keyword>
<dbReference type="Pfam" id="PF01687">
    <property type="entry name" value="Flavokinase"/>
    <property type="match status" value="1"/>
</dbReference>
<dbReference type="PANTHER" id="PTHR22749:SF6">
    <property type="entry name" value="RIBOFLAVIN KINASE"/>
    <property type="match status" value="1"/>
</dbReference>
<dbReference type="PROSITE" id="PS51755">
    <property type="entry name" value="OMPR_PHOB"/>
    <property type="match status" value="1"/>
</dbReference>
<dbReference type="GO" id="GO:0008531">
    <property type="term" value="F:riboflavin kinase activity"/>
    <property type="evidence" value="ECO:0007669"/>
    <property type="project" value="UniProtKB-EC"/>
</dbReference>
<dbReference type="InterPro" id="IPR016032">
    <property type="entry name" value="Sig_transdc_resp-reg_C-effctor"/>
</dbReference>
<dbReference type="EMBL" id="DVFT01000091">
    <property type="protein sequence ID" value="HIQ96112.1"/>
    <property type="molecule type" value="Genomic_DNA"/>
</dbReference>
<comment type="catalytic activity">
    <reaction evidence="8">
        <text>riboflavin + ATP = FMN + ADP + H(+)</text>
        <dbReference type="Rhea" id="RHEA:14357"/>
        <dbReference type="ChEBI" id="CHEBI:15378"/>
        <dbReference type="ChEBI" id="CHEBI:30616"/>
        <dbReference type="ChEBI" id="CHEBI:57986"/>
        <dbReference type="ChEBI" id="CHEBI:58210"/>
        <dbReference type="ChEBI" id="CHEBI:456216"/>
        <dbReference type="EC" id="2.7.1.26"/>
    </reaction>
</comment>
<feature type="DNA-binding region" description="OmpR/PhoB-type" evidence="9">
    <location>
        <begin position="131"/>
        <end position="230"/>
    </location>
</feature>
<dbReference type="Gene3D" id="1.10.10.10">
    <property type="entry name" value="Winged helix-like DNA-binding domain superfamily/Winged helix DNA-binding domain"/>
    <property type="match status" value="1"/>
</dbReference>
<dbReference type="SMART" id="SM00904">
    <property type="entry name" value="Flavokinase"/>
    <property type="match status" value="1"/>
</dbReference>
<organism evidence="11 12">
    <name type="scientific">Candidatus Limivivens merdigallinarum</name>
    <dbReference type="NCBI Taxonomy" id="2840859"/>
    <lineage>
        <taxon>Bacteria</taxon>
        <taxon>Bacillati</taxon>
        <taxon>Bacillota</taxon>
        <taxon>Clostridia</taxon>
        <taxon>Lachnospirales</taxon>
        <taxon>Lachnospiraceae</taxon>
        <taxon>Lachnospiraceae incertae sedis</taxon>
        <taxon>Candidatus Limivivens</taxon>
    </lineage>
</organism>
<reference evidence="11" key="1">
    <citation type="submission" date="2020-10" db="EMBL/GenBank/DDBJ databases">
        <authorList>
            <person name="Gilroy R."/>
        </authorList>
    </citation>
    <scope>NUCLEOTIDE SEQUENCE</scope>
    <source>
        <strain evidence="11">ChiSjej3B21-11622</strain>
    </source>
</reference>
<dbReference type="GO" id="GO:0005524">
    <property type="term" value="F:ATP binding"/>
    <property type="evidence" value="ECO:0007669"/>
    <property type="project" value="UniProtKB-KW"/>
</dbReference>
<dbReference type="InterPro" id="IPR036388">
    <property type="entry name" value="WH-like_DNA-bd_sf"/>
</dbReference>
<dbReference type="Gene3D" id="2.40.30.30">
    <property type="entry name" value="Riboflavin kinase-like"/>
    <property type="match status" value="1"/>
</dbReference>
<dbReference type="Pfam" id="PF00486">
    <property type="entry name" value="Trans_reg_C"/>
    <property type="match status" value="1"/>
</dbReference>
<dbReference type="GO" id="GO:0003677">
    <property type="term" value="F:DNA binding"/>
    <property type="evidence" value="ECO:0007669"/>
    <property type="project" value="UniProtKB-UniRule"/>
</dbReference>
<sequence>MKETNHRKPISTITGTVIHGRGIGKLVGTPTANIAAEGSAALPDTGVYISAISLDHQTYYGITHIGRRPTLDNDQNLSIETHIFGFHNDIYGSLITVSLYKKLREVKRFAELSLLIEQIERDCLAAQSFWGIPRECRPLYLDPKRHCAMIGRQEIYLSANEFKLLHLLYRSPQTAFTKPEIYEQVWQAPANDHLHAVENTVFQIRKRLKPYCGGHEYIKTVVGYGYKFNPA</sequence>
<name>A0A9D1D0J6_9FIRM</name>
<evidence type="ECO:0000256" key="2">
    <source>
        <dbReference type="ARBA" id="ARBA00022630"/>
    </source>
</evidence>
<evidence type="ECO:0000256" key="4">
    <source>
        <dbReference type="ARBA" id="ARBA00022679"/>
    </source>
</evidence>
<evidence type="ECO:0000256" key="1">
    <source>
        <dbReference type="ARBA" id="ARBA00012105"/>
    </source>
</evidence>
<evidence type="ECO:0000256" key="8">
    <source>
        <dbReference type="ARBA" id="ARBA00047880"/>
    </source>
</evidence>
<evidence type="ECO:0000256" key="6">
    <source>
        <dbReference type="ARBA" id="ARBA00022840"/>
    </source>
</evidence>
<feature type="domain" description="OmpR/PhoB-type" evidence="10">
    <location>
        <begin position="131"/>
        <end position="230"/>
    </location>
</feature>
<evidence type="ECO:0000256" key="3">
    <source>
        <dbReference type="ARBA" id="ARBA00022643"/>
    </source>
</evidence>
<evidence type="ECO:0000256" key="5">
    <source>
        <dbReference type="ARBA" id="ARBA00022741"/>
    </source>
</evidence>
<dbReference type="SUPFAM" id="SSF46894">
    <property type="entry name" value="C-terminal effector domain of the bipartite response regulators"/>
    <property type="match status" value="1"/>
</dbReference>
<proteinExistence type="predicted"/>
<reference evidence="11" key="2">
    <citation type="journal article" date="2021" name="PeerJ">
        <title>Extensive microbial diversity within the chicken gut microbiome revealed by metagenomics and culture.</title>
        <authorList>
            <person name="Gilroy R."/>
            <person name="Ravi A."/>
            <person name="Getino M."/>
            <person name="Pursley I."/>
            <person name="Horton D.L."/>
            <person name="Alikhan N.F."/>
            <person name="Baker D."/>
            <person name="Gharbi K."/>
            <person name="Hall N."/>
            <person name="Watson M."/>
            <person name="Adriaenssens E.M."/>
            <person name="Foster-Nyarko E."/>
            <person name="Jarju S."/>
            <person name="Secka A."/>
            <person name="Antonio M."/>
            <person name="Oren A."/>
            <person name="Chaudhuri R.R."/>
            <person name="La Ragione R."/>
            <person name="Hildebrand F."/>
            <person name="Pallen M.J."/>
        </authorList>
    </citation>
    <scope>NUCLEOTIDE SEQUENCE</scope>
    <source>
        <strain evidence="11">ChiSjej3B21-11622</strain>
    </source>
</reference>
<dbReference type="Proteomes" id="UP000886886">
    <property type="component" value="Unassembled WGS sequence"/>
</dbReference>
<dbReference type="GO" id="GO:0006355">
    <property type="term" value="P:regulation of DNA-templated transcription"/>
    <property type="evidence" value="ECO:0007669"/>
    <property type="project" value="InterPro"/>
</dbReference>
<gene>
    <name evidence="11" type="ORF">IAB26_06085</name>
</gene>
<accession>A0A9D1D0J6</accession>
<evidence type="ECO:0000256" key="7">
    <source>
        <dbReference type="ARBA" id="ARBA00023125"/>
    </source>
</evidence>
<dbReference type="AlphaFoldDB" id="A0A9D1D0J6"/>
<dbReference type="SUPFAM" id="SSF82114">
    <property type="entry name" value="Riboflavin kinase-like"/>
    <property type="match status" value="1"/>
</dbReference>